<reference evidence="1" key="2">
    <citation type="journal article" date="2021" name="Microbiome">
        <title>Successional dynamics and alternative stable states in a saline activated sludge microbial community over 9 years.</title>
        <authorList>
            <person name="Wang Y."/>
            <person name="Ye J."/>
            <person name="Ju F."/>
            <person name="Liu L."/>
            <person name="Boyd J.A."/>
            <person name="Deng Y."/>
            <person name="Parks D.H."/>
            <person name="Jiang X."/>
            <person name="Yin X."/>
            <person name="Woodcroft B.J."/>
            <person name="Tyson G.W."/>
            <person name="Hugenholtz P."/>
            <person name="Polz M.F."/>
            <person name="Zhang T."/>
        </authorList>
    </citation>
    <scope>NUCLEOTIDE SEQUENCE</scope>
    <source>
        <strain evidence="1">HKST-UBA02</strain>
    </source>
</reference>
<gene>
    <name evidence="1" type="ORF">KDA27_18510</name>
</gene>
<evidence type="ECO:0000313" key="1">
    <source>
        <dbReference type="EMBL" id="MCA9757790.1"/>
    </source>
</evidence>
<evidence type="ECO:0000313" key="2">
    <source>
        <dbReference type="Proteomes" id="UP000739538"/>
    </source>
</evidence>
<dbReference type="Proteomes" id="UP000739538">
    <property type="component" value="Unassembled WGS sequence"/>
</dbReference>
<sequence>MIYKTVTLDGVIPASGYFVVGQAFGDQIADTDFQNGPDAVILRDATGTYLDAVAYGSGYNFFGGEGLETVDPPADSSISRCPDGSDTDNNAADFFADDTPTPGSANDVDCAQVPTGACCDPAAGCIIATAADCAGAGGEYLGDDTTCDPDPCTAQQVTICEIAEDDVDGFPVLFGAFVEATGIVISNNFSGTTNEYAITDGQCCITIFGGEMQNLNVGDEVLVSGNVDFFNGLTEIQIADLAVIGSGAVPAGTEVSTGDFAANGEAYESCLVSFKCVTFVDGTWPADGENQNITVDDGSGPTVMRIDRDTDIDGSPAPTGLFSVVGIGGQFDSSAPYDEGYQMRPRFLTDLTFDDPDCGPMPEGACCFSDGSCTFGSVEDCDANGGMYQGDDTTCEPNPCSVVPVIEKSWGGVKDTFRR</sequence>
<accession>A0A956SEQ0</accession>
<proteinExistence type="predicted"/>
<dbReference type="AlphaFoldDB" id="A0A956SEQ0"/>
<protein>
    <recommendedName>
        <fullName evidence="3">LTD domain-containing protein</fullName>
    </recommendedName>
</protein>
<name>A0A956SEQ0_UNCEI</name>
<evidence type="ECO:0008006" key="3">
    <source>
        <dbReference type="Google" id="ProtNLM"/>
    </source>
</evidence>
<dbReference type="EMBL" id="JAGQHS010000120">
    <property type="protein sequence ID" value="MCA9757790.1"/>
    <property type="molecule type" value="Genomic_DNA"/>
</dbReference>
<comment type="caution">
    <text evidence="1">The sequence shown here is derived from an EMBL/GenBank/DDBJ whole genome shotgun (WGS) entry which is preliminary data.</text>
</comment>
<organism evidence="1 2">
    <name type="scientific">Eiseniibacteriota bacterium</name>
    <dbReference type="NCBI Taxonomy" id="2212470"/>
    <lineage>
        <taxon>Bacteria</taxon>
        <taxon>Candidatus Eiseniibacteriota</taxon>
    </lineage>
</organism>
<reference evidence="1" key="1">
    <citation type="submission" date="2020-04" db="EMBL/GenBank/DDBJ databases">
        <authorList>
            <person name="Zhang T."/>
        </authorList>
    </citation>
    <scope>NUCLEOTIDE SEQUENCE</scope>
    <source>
        <strain evidence="1">HKST-UBA02</strain>
    </source>
</reference>